<evidence type="ECO:0000313" key="3">
    <source>
        <dbReference type="Proteomes" id="UP000593802"/>
    </source>
</evidence>
<dbReference type="KEGG" id="eff:skT53_24540"/>
<dbReference type="GO" id="GO:0003723">
    <property type="term" value="F:RNA binding"/>
    <property type="evidence" value="ECO:0007669"/>
    <property type="project" value="UniProtKB-KW"/>
</dbReference>
<reference evidence="2 3" key="1">
    <citation type="submission" date="2020-08" db="EMBL/GenBank/DDBJ databases">
        <title>Complete Genome Sequence of Effusibacillus dendaii Strain skT53, Isolated from Farmland soil.</title>
        <authorList>
            <person name="Konishi T."/>
            <person name="Kawasaki H."/>
        </authorList>
    </citation>
    <scope>NUCLEOTIDE SEQUENCE [LARGE SCALE GENOMIC DNA]</scope>
    <source>
        <strain evidence="3">skT53</strain>
    </source>
</reference>
<dbReference type="CDD" id="cd00165">
    <property type="entry name" value="S4"/>
    <property type="match status" value="1"/>
</dbReference>
<keyword evidence="1" id="KW-0694">RNA-binding</keyword>
<dbReference type="PROSITE" id="PS50889">
    <property type="entry name" value="S4"/>
    <property type="match status" value="1"/>
</dbReference>
<sequence length="72" mass="8027">MRQVSIYSDEITLGQLLKHADIIGSGGEVKAFLQETKILVNGQPENRRGRKLREGDIVEVEGNGRLVLTRSH</sequence>
<keyword evidence="3" id="KW-1185">Reference proteome</keyword>
<dbReference type="InterPro" id="IPR036986">
    <property type="entry name" value="S4_RNA-bd_sf"/>
</dbReference>
<dbReference type="AlphaFoldDB" id="A0A7I8DET7"/>
<evidence type="ECO:0000256" key="1">
    <source>
        <dbReference type="PROSITE-ProRule" id="PRU00182"/>
    </source>
</evidence>
<dbReference type="Gene3D" id="3.10.290.10">
    <property type="entry name" value="RNA-binding S4 domain"/>
    <property type="match status" value="1"/>
</dbReference>
<gene>
    <name evidence="2" type="ORF">skT53_24540</name>
</gene>
<dbReference type="Proteomes" id="UP000593802">
    <property type="component" value="Chromosome"/>
</dbReference>
<organism evidence="2 3">
    <name type="scientific">Effusibacillus dendaii</name>
    <dbReference type="NCBI Taxonomy" id="2743772"/>
    <lineage>
        <taxon>Bacteria</taxon>
        <taxon>Bacillati</taxon>
        <taxon>Bacillota</taxon>
        <taxon>Bacilli</taxon>
        <taxon>Bacillales</taxon>
        <taxon>Alicyclobacillaceae</taxon>
        <taxon>Effusibacillus</taxon>
    </lineage>
</organism>
<dbReference type="NCBIfam" id="TIGR02988">
    <property type="entry name" value="YaaA_near_RecF"/>
    <property type="match status" value="1"/>
</dbReference>
<dbReference type="Pfam" id="PF13275">
    <property type="entry name" value="S4_2"/>
    <property type="match status" value="1"/>
</dbReference>
<dbReference type="SUPFAM" id="SSF55174">
    <property type="entry name" value="Alpha-L RNA-binding motif"/>
    <property type="match status" value="1"/>
</dbReference>
<proteinExistence type="predicted"/>
<name>A0A7I8DET7_9BACL</name>
<dbReference type="InterPro" id="IPR014330">
    <property type="entry name" value="RNA-bd_S4-rel_YaaA"/>
</dbReference>
<accession>A0A7I8DET7</accession>
<evidence type="ECO:0000313" key="2">
    <source>
        <dbReference type="EMBL" id="BCJ87469.1"/>
    </source>
</evidence>
<dbReference type="EMBL" id="AP023366">
    <property type="protein sequence ID" value="BCJ87469.1"/>
    <property type="molecule type" value="Genomic_DNA"/>
</dbReference>
<protein>
    <submittedName>
        <fullName evidence="2">S4 domain protein YaaA</fullName>
    </submittedName>
</protein>
<dbReference type="RefSeq" id="WP_200757481.1">
    <property type="nucleotide sequence ID" value="NZ_AP023366.1"/>
</dbReference>